<keyword evidence="9" id="KW-1185">Reference proteome</keyword>
<reference evidence="8 9" key="1">
    <citation type="submission" date="2020-02" db="EMBL/GenBank/DDBJ databases">
        <authorList>
            <person name="Ferguson B K."/>
        </authorList>
    </citation>
    <scope>NUCLEOTIDE SEQUENCE [LARGE SCALE GENOMIC DNA]</scope>
</reference>
<evidence type="ECO:0000256" key="3">
    <source>
        <dbReference type="ARBA" id="ARBA00038425"/>
    </source>
</evidence>
<comment type="subcellular location">
    <subcellularLocation>
        <location evidence="1 4 5">Nucleus</location>
    </subcellularLocation>
</comment>
<dbReference type="Gene3D" id="1.10.10.60">
    <property type="entry name" value="Homeodomain-like"/>
    <property type="match status" value="1"/>
</dbReference>
<evidence type="ECO:0000256" key="2">
    <source>
        <dbReference type="ARBA" id="ARBA00022473"/>
    </source>
</evidence>
<protein>
    <recommendedName>
        <fullName evidence="7">Homeobox domain-containing protein</fullName>
    </recommendedName>
</protein>
<evidence type="ECO:0000256" key="1">
    <source>
        <dbReference type="ARBA" id="ARBA00004123"/>
    </source>
</evidence>
<dbReference type="Proteomes" id="UP000479190">
    <property type="component" value="Unassembled WGS sequence"/>
</dbReference>
<feature type="region of interest" description="Disordered" evidence="6">
    <location>
        <begin position="363"/>
        <end position="432"/>
    </location>
</feature>
<feature type="compositionally biased region" description="Basic residues" evidence="6">
    <location>
        <begin position="59"/>
        <end position="69"/>
    </location>
</feature>
<dbReference type="SUPFAM" id="SSF46689">
    <property type="entry name" value="Homeodomain-like"/>
    <property type="match status" value="1"/>
</dbReference>
<feature type="domain" description="Homeobox" evidence="7">
    <location>
        <begin position="298"/>
        <end position="358"/>
    </location>
</feature>
<dbReference type="GO" id="GO:0005634">
    <property type="term" value="C:nucleus"/>
    <property type="evidence" value="ECO:0007669"/>
    <property type="project" value="UniProtKB-SubCell"/>
</dbReference>
<dbReference type="SMART" id="SM00389">
    <property type="entry name" value="HOX"/>
    <property type="match status" value="1"/>
</dbReference>
<gene>
    <name evidence="8" type="ORF">TBRA_LOCUS4742</name>
</gene>
<keyword evidence="4 5" id="KW-0539">Nucleus</keyword>
<feature type="region of interest" description="Disordered" evidence="6">
    <location>
        <begin position="1"/>
        <end position="175"/>
    </location>
</feature>
<proteinExistence type="inferred from homology"/>
<feature type="compositionally biased region" description="Polar residues" evidence="6">
    <location>
        <begin position="110"/>
        <end position="120"/>
    </location>
</feature>
<name>A0A6H5I7X8_9HYME</name>
<feature type="region of interest" description="Disordered" evidence="6">
    <location>
        <begin position="187"/>
        <end position="225"/>
    </location>
</feature>
<dbReference type="InterPro" id="IPR001356">
    <property type="entry name" value="HD"/>
</dbReference>
<dbReference type="OrthoDB" id="6159439at2759"/>
<dbReference type="Pfam" id="PF00046">
    <property type="entry name" value="Homeodomain"/>
    <property type="match status" value="1"/>
</dbReference>
<accession>A0A6H5I7X8</accession>
<keyword evidence="4 5" id="KW-0371">Homeobox</keyword>
<feature type="compositionally biased region" description="Low complexity" evidence="6">
    <location>
        <begin position="191"/>
        <end position="217"/>
    </location>
</feature>
<evidence type="ECO:0000313" key="8">
    <source>
        <dbReference type="EMBL" id="CAB0032816.1"/>
    </source>
</evidence>
<dbReference type="InterPro" id="IPR009057">
    <property type="entry name" value="Homeodomain-like_sf"/>
</dbReference>
<feature type="compositionally biased region" description="Basic and acidic residues" evidence="6">
    <location>
        <begin position="381"/>
        <end position="390"/>
    </location>
</feature>
<keyword evidence="2" id="KW-0217">Developmental protein</keyword>
<dbReference type="CDD" id="cd00086">
    <property type="entry name" value="homeodomain"/>
    <property type="match status" value="1"/>
</dbReference>
<feature type="compositionally biased region" description="Low complexity" evidence="6">
    <location>
        <begin position="135"/>
        <end position="144"/>
    </location>
</feature>
<feature type="compositionally biased region" description="Low complexity" evidence="6">
    <location>
        <begin position="419"/>
        <end position="432"/>
    </location>
</feature>
<dbReference type="AlphaFoldDB" id="A0A6H5I7X8"/>
<comment type="similarity">
    <text evidence="3">Belongs to the Msh homeobox family.</text>
</comment>
<evidence type="ECO:0000256" key="5">
    <source>
        <dbReference type="RuleBase" id="RU000682"/>
    </source>
</evidence>
<dbReference type="PANTHER" id="PTHR24338">
    <property type="entry name" value="HOMEOBOX PROTEIN MSX"/>
    <property type="match status" value="1"/>
</dbReference>
<dbReference type="GO" id="GO:0000981">
    <property type="term" value="F:DNA-binding transcription factor activity, RNA polymerase II-specific"/>
    <property type="evidence" value="ECO:0007669"/>
    <property type="project" value="TreeGrafter"/>
</dbReference>
<organism evidence="8 9">
    <name type="scientific">Trichogramma brassicae</name>
    <dbReference type="NCBI Taxonomy" id="86971"/>
    <lineage>
        <taxon>Eukaryota</taxon>
        <taxon>Metazoa</taxon>
        <taxon>Ecdysozoa</taxon>
        <taxon>Arthropoda</taxon>
        <taxon>Hexapoda</taxon>
        <taxon>Insecta</taxon>
        <taxon>Pterygota</taxon>
        <taxon>Neoptera</taxon>
        <taxon>Endopterygota</taxon>
        <taxon>Hymenoptera</taxon>
        <taxon>Apocrita</taxon>
        <taxon>Proctotrupomorpha</taxon>
        <taxon>Chalcidoidea</taxon>
        <taxon>Trichogrammatidae</taxon>
        <taxon>Trichogramma</taxon>
    </lineage>
</organism>
<dbReference type="EMBL" id="CADCXV010000690">
    <property type="protein sequence ID" value="CAB0032816.1"/>
    <property type="molecule type" value="Genomic_DNA"/>
</dbReference>
<sequence length="557" mass="59644">MTSPLTPAASSSPRSSEPIGSQQQVSPSLAVSSARPAAQRLSFSVAALLADDKRDQQQHHHHHHQHQHHSQQQQQQRRGQIASPSPPPSLYLPGYAIRNHVAASDGPTDLRTTSLSPTDLSSKESRLAAARSARQNQLNQLHQLRYSESPPRELHLAYPKSPMSSSQEEANSETDDGASLIDVVDMHDSSEGSSSAPLLGSSGSQTMSTTTAATTTTHNTPGPVRPTPAYIGGFSGLGNLGGVLHPALWTSHQNSAVAAAAAAAAHQANFFPAHFGHHAPLNENGEPAKIKCNLRKHKPNRKPRTPFTTSQLMALEKKFRERQYLSVAERAEFSSSLHLTETQSPAQLERTRIKNDDEFRFAGENLVPKSTSQVQAAAGGRNREGPDERGPTAPRSALRIASRPAGLGSGPLPGEHVRAPSGAGPATATSAGRSATTTTAAAAAATLATVTAAAVFATVAAASARGLKHQRDYSTKLRAPSSPRIGADHRTRSRSSQLILHGHEQLLYHVRELHLVRLLARLRLRFPFESGSLRLFFPRPAATIVGGLWNFESKFSI</sequence>
<dbReference type="PANTHER" id="PTHR24338:SF0">
    <property type="entry name" value="MUSCLE SEGMENTATION HOMEOBOX"/>
    <property type="match status" value="1"/>
</dbReference>
<evidence type="ECO:0000313" key="9">
    <source>
        <dbReference type="Proteomes" id="UP000479190"/>
    </source>
</evidence>
<dbReference type="GO" id="GO:0048598">
    <property type="term" value="P:embryonic morphogenesis"/>
    <property type="evidence" value="ECO:0007669"/>
    <property type="project" value="TreeGrafter"/>
</dbReference>
<dbReference type="PROSITE" id="PS50071">
    <property type="entry name" value="HOMEOBOX_2"/>
    <property type="match status" value="1"/>
</dbReference>
<feature type="DNA-binding region" description="Homeobox" evidence="4">
    <location>
        <begin position="300"/>
        <end position="359"/>
    </location>
</feature>
<feature type="compositionally biased region" description="Polar residues" evidence="6">
    <location>
        <begin position="22"/>
        <end position="31"/>
    </location>
</feature>
<evidence type="ECO:0000259" key="7">
    <source>
        <dbReference type="PROSITE" id="PS50071"/>
    </source>
</evidence>
<feature type="compositionally biased region" description="Low complexity" evidence="6">
    <location>
        <begin position="1"/>
        <end position="21"/>
    </location>
</feature>
<dbReference type="InterPro" id="IPR050674">
    <property type="entry name" value="Msh_Homeobox_Regulators"/>
</dbReference>
<dbReference type="GO" id="GO:0000977">
    <property type="term" value="F:RNA polymerase II transcription regulatory region sequence-specific DNA binding"/>
    <property type="evidence" value="ECO:0007669"/>
    <property type="project" value="TreeGrafter"/>
</dbReference>
<keyword evidence="4 5" id="KW-0238">DNA-binding</keyword>
<evidence type="ECO:0000256" key="6">
    <source>
        <dbReference type="SAM" id="MobiDB-lite"/>
    </source>
</evidence>
<evidence type="ECO:0000256" key="4">
    <source>
        <dbReference type="PROSITE-ProRule" id="PRU00108"/>
    </source>
</evidence>